<accession>A0ABQ3VN56</accession>
<name>A0ABQ3VN56_9CHLR</name>
<sequence>MRPPNGGLWSGPKVANWITEQVGRRVHTQCGWSNFDVSVSANEWCVLVMSKPTHKLRTPLKN</sequence>
<evidence type="ECO:0000313" key="2">
    <source>
        <dbReference type="Proteomes" id="UP000635565"/>
    </source>
</evidence>
<comment type="caution">
    <text evidence="1">The sequence shown here is derived from an EMBL/GenBank/DDBJ whole genome shotgun (WGS) entry which is preliminary data.</text>
</comment>
<dbReference type="Proteomes" id="UP000635565">
    <property type="component" value="Unassembled WGS sequence"/>
</dbReference>
<keyword evidence="2" id="KW-1185">Reference proteome</keyword>
<gene>
    <name evidence="1" type="ORF">KSZ_51170</name>
</gene>
<proteinExistence type="predicted"/>
<evidence type="ECO:0000313" key="1">
    <source>
        <dbReference type="EMBL" id="GHO87111.1"/>
    </source>
</evidence>
<protein>
    <submittedName>
        <fullName evidence="1">Uncharacterized protein</fullName>
    </submittedName>
</protein>
<organism evidence="1 2">
    <name type="scientific">Dictyobacter formicarum</name>
    <dbReference type="NCBI Taxonomy" id="2778368"/>
    <lineage>
        <taxon>Bacteria</taxon>
        <taxon>Bacillati</taxon>
        <taxon>Chloroflexota</taxon>
        <taxon>Ktedonobacteria</taxon>
        <taxon>Ktedonobacterales</taxon>
        <taxon>Dictyobacteraceae</taxon>
        <taxon>Dictyobacter</taxon>
    </lineage>
</organism>
<reference evidence="1 2" key="1">
    <citation type="journal article" date="2021" name="Int. J. Syst. Evol. Microbiol.">
        <title>Reticulibacter mediterranei gen. nov., sp. nov., within the new family Reticulibacteraceae fam. nov., and Ktedonospora formicarum gen. nov., sp. nov., Ktedonobacter robiniae sp. nov., Dictyobacter formicarum sp. nov. and Dictyobacter arantiisoli sp. nov., belonging to the class Ktedonobacteria.</title>
        <authorList>
            <person name="Yabe S."/>
            <person name="Zheng Y."/>
            <person name="Wang C.M."/>
            <person name="Sakai Y."/>
            <person name="Abe K."/>
            <person name="Yokota A."/>
            <person name="Donadio S."/>
            <person name="Cavaletti L."/>
            <person name="Monciardini P."/>
        </authorList>
    </citation>
    <scope>NUCLEOTIDE SEQUENCE [LARGE SCALE GENOMIC DNA]</scope>
    <source>
        <strain evidence="1 2">SOSP1-9</strain>
    </source>
</reference>
<dbReference type="EMBL" id="BNJJ01000015">
    <property type="protein sequence ID" value="GHO87111.1"/>
    <property type="molecule type" value="Genomic_DNA"/>
</dbReference>